<reference evidence="2 3" key="1">
    <citation type="journal article" date="2010" name="Nature">
        <title>Genome sequencing and analysis of the model grass Brachypodium distachyon.</title>
        <authorList>
            <consortium name="International Brachypodium Initiative"/>
        </authorList>
    </citation>
    <scope>NUCLEOTIDE SEQUENCE [LARGE SCALE GENOMIC DNA]</scope>
    <source>
        <strain evidence="2">Bd21</strain>
        <strain evidence="3">cv. Bd21</strain>
    </source>
</reference>
<feature type="compositionally biased region" description="Polar residues" evidence="1">
    <location>
        <begin position="1"/>
        <end position="13"/>
    </location>
</feature>
<name>I1HNM2_BRADI</name>
<evidence type="ECO:0000313" key="2">
    <source>
        <dbReference type="EMBL" id="KQK08320.1"/>
    </source>
</evidence>
<protein>
    <submittedName>
        <fullName evidence="2 3">Uncharacterized protein</fullName>
    </submittedName>
</protein>
<dbReference type="OrthoDB" id="640098at2759"/>
<evidence type="ECO:0000313" key="4">
    <source>
        <dbReference type="Proteomes" id="UP000008810"/>
    </source>
</evidence>
<dbReference type="EMBL" id="CM000881">
    <property type="protein sequence ID" value="KQK08320.1"/>
    <property type="molecule type" value="Genomic_DNA"/>
</dbReference>
<feature type="compositionally biased region" description="Low complexity" evidence="1">
    <location>
        <begin position="96"/>
        <end position="113"/>
    </location>
</feature>
<feature type="compositionally biased region" description="Basic and acidic residues" evidence="1">
    <location>
        <begin position="14"/>
        <end position="27"/>
    </location>
</feature>
<dbReference type="eggNOG" id="ENOG502S859">
    <property type="taxonomic scope" value="Eukaryota"/>
</dbReference>
<organism evidence="3">
    <name type="scientific">Brachypodium distachyon</name>
    <name type="common">Purple false brome</name>
    <name type="synonym">Trachynia distachya</name>
    <dbReference type="NCBI Taxonomy" id="15368"/>
    <lineage>
        <taxon>Eukaryota</taxon>
        <taxon>Viridiplantae</taxon>
        <taxon>Streptophyta</taxon>
        <taxon>Embryophyta</taxon>
        <taxon>Tracheophyta</taxon>
        <taxon>Spermatophyta</taxon>
        <taxon>Magnoliopsida</taxon>
        <taxon>Liliopsida</taxon>
        <taxon>Poales</taxon>
        <taxon>Poaceae</taxon>
        <taxon>BOP clade</taxon>
        <taxon>Pooideae</taxon>
        <taxon>Stipodae</taxon>
        <taxon>Brachypodieae</taxon>
        <taxon>Brachypodium</taxon>
    </lineage>
</organism>
<dbReference type="EnsemblPlants" id="KQK08320">
    <property type="protein sequence ID" value="KQK08320"/>
    <property type="gene ID" value="BRADI_2g41200v3"/>
</dbReference>
<dbReference type="OMA" id="QIRKWAK"/>
<dbReference type="PANTHER" id="PTHR36484">
    <property type="entry name" value="OS01G0558700 PROTEIN"/>
    <property type="match status" value="1"/>
</dbReference>
<gene>
    <name evidence="3" type="primary">LOC100828486</name>
    <name evidence="2" type="ORF">BRADI_2g41200v3</name>
</gene>
<dbReference type="PANTHER" id="PTHR36484:SF2">
    <property type="entry name" value="OS01G0558700 PROTEIN"/>
    <property type="match status" value="1"/>
</dbReference>
<reference evidence="2" key="2">
    <citation type="submission" date="2017-06" db="EMBL/GenBank/DDBJ databases">
        <title>WGS assembly of Brachypodium distachyon.</title>
        <authorList>
            <consortium name="The International Brachypodium Initiative"/>
            <person name="Lucas S."/>
            <person name="Harmon-Smith M."/>
            <person name="Lail K."/>
            <person name="Tice H."/>
            <person name="Grimwood J."/>
            <person name="Bruce D."/>
            <person name="Barry K."/>
            <person name="Shu S."/>
            <person name="Lindquist E."/>
            <person name="Wang M."/>
            <person name="Pitluck S."/>
            <person name="Vogel J.P."/>
            <person name="Garvin D.F."/>
            <person name="Mockler T.C."/>
            <person name="Schmutz J."/>
            <person name="Rokhsar D."/>
            <person name="Bevan M.W."/>
        </authorList>
    </citation>
    <scope>NUCLEOTIDE SEQUENCE</scope>
    <source>
        <strain evidence="2">Bd21</strain>
    </source>
</reference>
<evidence type="ECO:0000313" key="3">
    <source>
        <dbReference type="EnsemblPlants" id="KQK08320"/>
    </source>
</evidence>
<proteinExistence type="predicted"/>
<dbReference type="GeneID" id="100828486"/>
<feature type="compositionally biased region" description="Basic and acidic residues" evidence="1">
    <location>
        <begin position="37"/>
        <end position="50"/>
    </location>
</feature>
<dbReference type="KEGG" id="bdi:100828486"/>
<sequence length="128" mass="13220">MSVGKNKSPSSPSRKAEEELLEGRDSGGGEGEGAVVQRKESGAGKKAADQRRYARCFSGLDLSIGPGPLRDVDAGKLKGQIRKWAKAVVAYARQLSFGSPRSSGGSAGATPRSKSGLGGARPEQQPPP</sequence>
<dbReference type="Gramene" id="KQK08320">
    <property type="protein sequence ID" value="KQK08320"/>
    <property type="gene ID" value="BRADI_2g41200v3"/>
</dbReference>
<accession>I1HNM2</accession>
<dbReference type="RefSeq" id="XP_014754301.1">
    <property type="nucleotide sequence ID" value="XM_014898815.2"/>
</dbReference>
<feature type="region of interest" description="Disordered" evidence="1">
    <location>
        <begin position="1"/>
        <end position="50"/>
    </location>
</feature>
<feature type="region of interest" description="Disordered" evidence="1">
    <location>
        <begin position="96"/>
        <end position="128"/>
    </location>
</feature>
<evidence type="ECO:0000256" key="1">
    <source>
        <dbReference type="SAM" id="MobiDB-lite"/>
    </source>
</evidence>
<dbReference type="HOGENOM" id="CLU_148275_0_0_1"/>
<dbReference type="AlphaFoldDB" id="I1HNM2"/>
<reference evidence="3" key="3">
    <citation type="submission" date="2018-08" db="UniProtKB">
        <authorList>
            <consortium name="EnsemblPlants"/>
        </authorList>
    </citation>
    <scope>IDENTIFICATION</scope>
    <source>
        <strain evidence="3">cv. Bd21</strain>
    </source>
</reference>
<dbReference type="Proteomes" id="UP000008810">
    <property type="component" value="Chromosome 2"/>
</dbReference>
<keyword evidence="4" id="KW-1185">Reference proteome</keyword>